<dbReference type="PANTHER" id="PTHR44099">
    <property type="entry name" value="RABCONNECTIN-3B, ISOFORM A"/>
    <property type="match status" value="1"/>
</dbReference>
<dbReference type="InterPro" id="IPR016024">
    <property type="entry name" value="ARM-type_fold"/>
</dbReference>
<sequence>MALSSGLQLPINLPLFESPCSDLGPETPTASICSYQLSPSSSSFASQPTIVLGTSEGNLWIYHPSAPTPSKVQAPSSNAPSRSSTPHGDRRHGPSPSMSSSMTSKHPLLPSSTLTSGSPTPSNSVLHRSKIPSVSVVSHLGPKSPVLSPGDETVAERKEDLREILAGKHPNTSSSSISTVLGGFSGTRRSSEDEIGSSSRPSNMRRTSTPSLSSRSVKTLDPARPTLASDPSFKPLATSPLSSSALLNYANRATTGVQGIPSPRSLTSEISPSLEGVPFQSTRLDGVHENIEGGEVRKRGPFRKIILGGKAVERMISGLEVWKDRGWIICLQAGGQLSIISLTDDVCLFTALVPPPPSVLTSSQVEYSFEGFLPPLTKFSTSSTSPSTTLSFTISAGASSNNFSSENPCSGFDMASEDTPREHFTGIFTLQSYVREDTPGLSTPEIILSLSTPWQTLAGSPINCISSQCSPYSFSPPSPSERCEMTISPGTVSVYPYHLQIQSSASALGLETRPSSPTPSTSSAHRTAGFNHPASASKLSNLFRSKLRDSSGREKDHVGTGSDGLGGLGKTVGWEWGKERKTRWEKPTGFERAIFAWSKDMLVRVTGNTVELYALPDSSTGEDSSVALLTSLKLEVEEDLWVTPMEDILVCGTSTEIGVYKLISSNMNGAKQPAEPHSKTIYRLDKIHSIPMTDEPPFHIRFFPEKGLVLLLSMKLDGLHMASWTSTTPGEVKDLGVLPGLYVLGPPQGRRSVLDVSKNGELDVWMGHGTGQVTRQDVFDVSPTKNDEVEQKAGLGGGLTCLKVIEDLGLVVGGADDGSVGVWDSKSCTLRKSWILFTCEVIQLVYLNDERAGKLQGCVLCVAKDGTVGVIDVEGLSFLYIIPGSFSVITKVAFGEGQNILLVYAQGIARIWDGNTLELLRSVDEAQAIKMTSEGGWYEVSLDKSLSYTKDIRTLTPLSVDPSTIILDIPTLITTWTQRLDRNRSKTAESSATILSQDRLEETVSNRVTKLGGLLSIFLTWGLDPEVDDCCESRLRLRRPEPDDLDWPKVGLQGASQSFTIFEESAESADVWKISSIYTGRRLLTIVSILQLYVSLESFESAANEITTFYTMRLQEAVGEGYQRATLDFYVQYWLHPIVEIQQAAKLLFASLLARTVDESIVEIAESWRHKLPVHQTTSDHDKPIAAQALVLIGHISVENHSLLAPQFLKEISNSIVLYLNDEHSPYRQIAIELCSSGFQVWQHYVDSMEILRSLFRLSIRKSSPSTSTLTSSTSSAQFLSQLARTATLQIASTNTPLFMTTVSYDILNAESPDQRNASMKLVAVLAKKRPLVLFGGLGKIVEAVVKSLDPNLSTMRDAVQQTATVILDSLVNTFPSISFHGQSQKLAVGTLEGATVVYDLKTATRLYVLDNHNHNITALSFSPDGRRLVTVSLEESKVSVWKVGISFSSMFKVGVPPKQGGDVPGGPYKTYNFNIGDEGNMTTAASLEWVRFEWPGERSARLRIRETALTFAT</sequence>
<dbReference type="PROSITE" id="PS50082">
    <property type="entry name" value="WD_REPEATS_2"/>
    <property type="match status" value="1"/>
</dbReference>
<dbReference type="GO" id="GO:0005737">
    <property type="term" value="C:cytoplasm"/>
    <property type="evidence" value="ECO:0007669"/>
    <property type="project" value="TreeGrafter"/>
</dbReference>
<feature type="region of interest" description="Disordered" evidence="2">
    <location>
        <begin position="136"/>
        <end position="155"/>
    </location>
</feature>
<evidence type="ECO:0000256" key="2">
    <source>
        <dbReference type="SAM" id="MobiDB-lite"/>
    </source>
</evidence>
<feature type="compositionally biased region" description="Polar residues" evidence="2">
    <location>
        <begin position="68"/>
        <end position="86"/>
    </location>
</feature>
<dbReference type="InterPro" id="IPR011044">
    <property type="entry name" value="Quino_amine_DH_bsu"/>
</dbReference>
<evidence type="ECO:0000313" key="3">
    <source>
        <dbReference type="EMBL" id="CDZ98772.1"/>
    </source>
</evidence>
<feature type="region of interest" description="Disordered" evidence="2">
    <location>
        <begin position="164"/>
        <end position="235"/>
    </location>
</feature>
<feature type="compositionally biased region" description="Gly residues" evidence="2">
    <location>
        <begin position="561"/>
        <end position="570"/>
    </location>
</feature>
<dbReference type="InterPro" id="IPR015943">
    <property type="entry name" value="WD40/YVTN_repeat-like_dom_sf"/>
</dbReference>
<feature type="compositionally biased region" description="Low complexity" evidence="2">
    <location>
        <begin position="512"/>
        <end position="523"/>
    </location>
</feature>
<feature type="compositionally biased region" description="Low complexity" evidence="2">
    <location>
        <begin position="205"/>
        <end position="219"/>
    </location>
</feature>
<dbReference type="SUPFAM" id="SSF50978">
    <property type="entry name" value="WD40 repeat-like"/>
    <property type="match status" value="1"/>
</dbReference>
<evidence type="ECO:0000256" key="1">
    <source>
        <dbReference type="PROSITE-ProRule" id="PRU00221"/>
    </source>
</evidence>
<organism evidence="3">
    <name type="scientific">Phaffia rhodozyma</name>
    <name type="common">Yeast</name>
    <name type="synonym">Xanthophyllomyces dendrorhous</name>
    <dbReference type="NCBI Taxonomy" id="264483"/>
    <lineage>
        <taxon>Eukaryota</taxon>
        <taxon>Fungi</taxon>
        <taxon>Dikarya</taxon>
        <taxon>Basidiomycota</taxon>
        <taxon>Agaricomycotina</taxon>
        <taxon>Tremellomycetes</taxon>
        <taxon>Cystofilobasidiales</taxon>
        <taxon>Mrakiaceae</taxon>
        <taxon>Phaffia</taxon>
    </lineage>
</organism>
<proteinExistence type="predicted"/>
<reference evidence="3" key="1">
    <citation type="submission" date="2014-08" db="EMBL/GenBank/DDBJ databases">
        <authorList>
            <person name="Sharma Rahul"/>
            <person name="Thines Marco"/>
        </authorList>
    </citation>
    <scope>NUCLEOTIDE SEQUENCE</scope>
</reference>
<feature type="region of interest" description="Disordered" evidence="2">
    <location>
        <begin position="62"/>
        <end position="126"/>
    </location>
</feature>
<keyword evidence="1" id="KW-0853">WD repeat</keyword>
<dbReference type="InterPro" id="IPR049916">
    <property type="entry name" value="WDR72-like"/>
</dbReference>
<feature type="compositionally biased region" description="Basic and acidic residues" evidence="2">
    <location>
        <begin position="549"/>
        <end position="558"/>
    </location>
</feature>
<protein>
    <submittedName>
        <fullName evidence="3">FOG: WD40 repeat</fullName>
    </submittedName>
</protein>
<dbReference type="SMART" id="SM00320">
    <property type="entry name" value="WD40"/>
    <property type="match status" value="4"/>
</dbReference>
<name>A0A0F7SP28_PHARH</name>
<accession>A0A0F7SP28</accession>
<dbReference type="PANTHER" id="PTHR44099:SF4">
    <property type="entry name" value="RABCONNECTIN-3B, ISOFORM A"/>
    <property type="match status" value="1"/>
</dbReference>
<dbReference type="InterPro" id="IPR001680">
    <property type="entry name" value="WD40_rpt"/>
</dbReference>
<feature type="compositionally biased region" description="Low complexity" evidence="2">
    <location>
        <begin position="94"/>
        <end position="124"/>
    </location>
</feature>
<feature type="repeat" description="WD" evidence="1">
    <location>
        <begin position="1410"/>
        <end position="1444"/>
    </location>
</feature>
<dbReference type="EMBL" id="LN483345">
    <property type="protein sequence ID" value="CDZ98772.1"/>
    <property type="molecule type" value="Genomic_DNA"/>
</dbReference>
<feature type="region of interest" description="Disordered" evidence="2">
    <location>
        <begin position="549"/>
        <end position="571"/>
    </location>
</feature>
<dbReference type="Gene3D" id="2.130.10.10">
    <property type="entry name" value="YVTN repeat-like/Quinoprotein amine dehydrogenase"/>
    <property type="match status" value="2"/>
</dbReference>
<dbReference type="SUPFAM" id="SSF48371">
    <property type="entry name" value="ARM repeat"/>
    <property type="match status" value="1"/>
</dbReference>
<dbReference type="SUPFAM" id="SSF50969">
    <property type="entry name" value="YVTN repeat-like/Quinoprotein amine dehydrogenase"/>
    <property type="match status" value="1"/>
</dbReference>
<dbReference type="InterPro" id="IPR036322">
    <property type="entry name" value="WD40_repeat_dom_sf"/>
</dbReference>
<dbReference type="Pfam" id="PF00400">
    <property type="entry name" value="WD40"/>
    <property type="match status" value="1"/>
</dbReference>
<feature type="compositionally biased region" description="Polar residues" evidence="2">
    <location>
        <begin position="170"/>
        <end position="179"/>
    </location>
</feature>
<feature type="region of interest" description="Disordered" evidence="2">
    <location>
        <begin position="508"/>
        <end position="534"/>
    </location>
</feature>